<keyword evidence="3" id="KW-0560">Oxidoreductase</keyword>
<evidence type="ECO:0000256" key="1">
    <source>
        <dbReference type="ARBA" id="ARBA00004953"/>
    </source>
</evidence>
<dbReference type="InterPro" id="IPR003723">
    <property type="entry name" value="Precorrin-6x_reduct"/>
</dbReference>
<dbReference type="Proteomes" id="UP000249522">
    <property type="component" value="Unassembled WGS sequence"/>
</dbReference>
<dbReference type="PANTHER" id="PTHR36925:SF1">
    <property type="entry name" value="COBALT-PRECORRIN-6A REDUCTASE"/>
    <property type="match status" value="1"/>
</dbReference>
<dbReference type="GO" id="GO:0016994">
    <property type="term" value="F:precorrin-6A reductase activity"/>
    <property type="evidence" value="ECO:0007669"/>
    <property type="project" value="InterPro"/>
</dbReference>
<protein>
    <submittedName>
        <fullName evidence="4">Precorrin-6A reductase</fullName>
    </submittedName>
</protein>
<evidence type="ECO:0000313" key="5">
    <source>
        <dbReference type="Proteomes" id="UP000249522"/>
    </source>
</evidence>
<dbReference type="GO" id="GO:0009236">
    <property type="term" value="P:cobalamin biosynthetic process"/>
    <property type="evidence" value="ECO:0007669"/>
    <property type="project" value="UniProtKB-UniPathway"/>
</dbReference>
<evidence type="ECO:0000256" key="3">
    <source>
        <dbReference type="ARBA" id="ARBA00023002"/>
    </source>
</evidence>
<dbReference type="UniPathway" id="UPA00148"/>
<comment type="caution">
    <text evidence="4">The sequence shown here is derived from an EMBL/GenBank/DDBJ whole genome shotgun (WGS) entry which is preliminary data.</text>
</comment>
<sequence>MLLLAGTGDARELGVRIAASGWSVTASVVTESAAASLEAAGIPARIGRLDADGMARLAAELGAEAIVDASHPFAEEASRNAIAAASLAALPYIRYERASRSYHDHPNVTVVDDYEAAAELAAERGGVIMLTTGSKTLGIFTKRLLGRTDIRLVARMLPRRDNMEKCEELGVEQKNIVAMQGPFSKELNKALFDQFGVTLMITKESGKEGAVDDKLEAALEMGLETIVIGRPVIDYGTVVSGFEDVLARLEPLQLHKG</sequence>
<evidence type="ECO:0000313" key="4">
    <source>
        <dbReference type="EMBL" id="PZD96205.1"/>
    </source>
</evidence>
<organism evidence="4 5">
    <name type="scientific">Paenibacillus sambharensis</name>
    <dbReference type="NCBI Taxonomy" id="1803190"/>
    <lineage>
        <taxon>Bacteria</taxon>
        <taxon>Bacillati</taxon>
        <taxon>Bacillota</taxon>
        <taxon>Bacilli</taxon>
        <taxon>Bacillales</taxon>
        <taxon>Paenibacillaceae</taxon>
        <taxon>Paenibacillus</taxon>
    </lineage>
</organism>
<keyword evidence="5" id="KW-1185">Reference proteome</keyword>
<dbReference type="PROSITE" id="PS51014">
    <property type="entry name" value="COBK_CBIJ"/>
    <property type="match status" value="1"/>
</dbReference>
<dbReference type="AlphaFoldDB" id="A0A2W1LMU4"/>
<dbReference type="NCBIfam" id="TIGR00715">
    <property type="entry name" value="precor6x_red"/>
    <property type="match status" value="1"/>
</dbReference>
<gene>
    <name evidence="4" type="primary">cobK</name>
    <name evidence="4" type="ORF">DNH61_09510</name>
</gene>
<evidence type="ECO:0000256" key="2">
    <source>
        <dbReference type="ARBA" id="ARBA00022573"/>
    </source>
</evidence>
<accession>A0A2W1LMU4</accession>
<name>A0A2W1LMU4_9BACL</name>
<keyword evidence="2" id="KW-0169">Cobalamin biosynthesis</keyword>
<dbReference type="PANTHER" id="PTHR36925">
    <property type="entry name" value="COBALT-PRECORRIN-6A REDUCTASE"/>
    <property type="match status" value="1"/>
</dbReference>
<dbReference type="EMBL" id="QKRB01000042">
    <property type="protein sequence ID" value="PZD96205.1"/>
    <property type="molecule type" value="Genomic_DNA"/>
</dbReference>
<proteinExistence type="predicted"/>
<comment type="pathway">
    <text evidence="1">Cofactor biosynthesis; adenosylcobalamin biosynthesis.</text>
</comment>
<dbReference type="Pfam" id="PF02571">
    <property type="entry name" value="CbiJ"/>
    <property type="match status" value="1"/>
</dbReference>
<dbReference type="OrthoDB" id="9780707at2"/>
<reference evidence="4 5" key="1">
    <citation type="submission" date="2018-06" db="EMBL/GenBank/DDBJ databases">
        <title>Paenibacillus imtechensis sp. nov.</title>
        <authorList>
            <person name="Pinnaka A.K."/>
            <person name="Singh H."/>
            <person name="Kaur M."/>
        </authorList>
    </citation>
    <scope>NUCLEOTIDE SEQUENCE [LARGE SCALE GENOMIC DNA]</scope>
    <source>
        <strain evidence="4 5">SMB1</strain>
    </source>
</reference>